<protein>
    <recommendedName>
        <fullName evidence="4 5">Large ribosomal subunit protein eL21</fullName>
    </recommendedName>
</protein>
<evidence type="ECO:0000313" key="7">
    <source>
        <dbReference type="Proteomes" id="UP000217784"/>
    </source>
</evidence>
<comment type="caution">
    <text evidence="6">The sequence shown here is derived from an EMBL/GenBank/DDBJ whole genome shotgun (WGS) entry which is preliminary data.</text>
</comment>
<dbReference type="InterPro" id="IPR008991">
    <property type="entry name" value="Translation_prot_SH3-like_sf"/>
</dbReference>
<comment type="similarity">
    <text evidence="1 5">Belongs to the eukaryotic ribosomal protein eL21 family.</text>
</comment>
<dbReference type="RefSeq" id="WP_069584347.1">
    <property type="nucleotide sequence ID" value="NZ_LMVM01000012.1"/>
</dbReference>
<name>A0A2A2H6G8_METBR</name>
<organism evidence="6 7">
    <name type="scientific">Methanobacterium bryantii</name>
    <dbReference type="NCBI Taxonomy" id="2161"/>
    <lineage>
        <taxon>Archaea</taxon>
        <taxon>Methanobacteriati</taxon>
        <taxon>Methanobacteriota</taxon>
        <taxon>Methanomada group</taxon>
        <taxon>Methanobacteria</taxon>
        <taxon>Methanobacteriales</taxon>
        <taxon>Methanobacteriaceae</taxon>
        <taxon>Methanobacterium</taxon>
    </lineage>
</organism>
<dbReference type="Proteomes" id="UP000217784">
    <property type="component" value="Unassembled WGS sequence"/>
</dbReference>
<dbReference type="GO" id="GO:0006412">
    <property type="term" value="P:translation"/>
    <property type="evidence" value="ECO:0007669"/>
    <property type="project" value="UniProtKB-UniRule"/>
</dbReference>
<dbReference type="GO" id="GO:0003735">
    <property type="term" value="F:structural constituent of ribosome"/>
    <property type="evidence" value="ECO:0007669"/>
    <property type="project" value="InterPro"/>
</dbReference>
<dbReference type="OrthoDB" id="6295at2157"/>
<evidence type="ECO:0000256" key="1">
    <source>
        <dbReference type="ARBA" id="ARBA00008427"/>
    </source>
</evidence>
<dbReference type="PANTHER" id="PTHR20981">
    <property type="entry name" value="60S RIBOSOMAL PROTEIN L21"/>
    <property type="match status" value="1"/>
</dbReference>
<dbReference type="EMBL" id="LMVM01000012">
    <property type="protein sequence ID" value="PAV04916.1"/>
    <property type="molecule type" value="Genomic_DNA"/>
</dbReference>
<dbReference type="NCBIfam" id="NF003303">
    <property type="entry name" value="PRK04306.1"/>
    <property type="match status" value="1"/>
</dbReference>
<proteinExistence type="inferred from homology"/>
<reference evidence="6 7" key="1">
    <citation type="journal article" date="2017" name="BMC Genomics">
        <title>Genomic analysis of methanogenic archaea reveals a shift towards energy conservation.</title>
        <authorList>
            <person name="Gilmore S.P."/>
            <person name="Henske J.K."/>
            <person name="Sexton J.A."/>
            <person name="Solomon K.V."/>
            <person name="Seppala S."/>
            <person name="Yoo J.I."/>
            <person name="Huyett L.M."/>
            <person name="Pressman A."/>
            <person name="Cogan J.Z."/>
            <person name="Kivenson V."/>
            <person name="Peng X."/>
            <person name="Tan Y."/>
            <person name="Valentine D.L."/>
            <person name="O'Malley M.A."/>
        </authorList>
    </citation>
    <scope>NUCLEOTIDE SEQUENCE [LARGE SCALE GENOMIC DNA]</scope>
    <source>
        <strain evidence="6 7">M.o.H.</strain>
    </source>
</reference>
<keyword evidence="7" id="KW-1185">Reference proteome</keyword>
<evidence type="ECO:0000256" key="3">
    <source>
        <dbReference type="ARBA" id="ARBA00023274"/>
    </source>
</evidence>
<evidence type="ECO:0000256" key="4">
    <source>
        <dbReference type="ARBA" id="ARBA00035219"/>
    </source>
</evidence>
<keyword evidence="2 5" id="KW-0689">Ribosomal protein</keyword>
<evidence type="ECO:0000256" key="5">
    <source>
        <dbReference type="HAMAP-Rule" id="MF_00369"/>
    </source>
</evidence>
<dbReference type="GO" id="GO:1990904">
    <property type="term" value="C:ribonucleoprotein complex"/>
    <property type="evidence" value="ECO:0007669"/>
    <property type="project" value="UniProtKB-KW"/>
</dbReference>
<dbReference type="Pfam" id="PF01157">
    <property type="entry name" value="Ribosomal_L21e"/>
    <property type="match status" value="1"/>
</dbReference>
<dbReference type="Gene3D" id="2.30.30.70">
    <property type="entry name" value="Ribosomal protein L21"/>
    <property type="match status" value="1"/>
</dbReference>
<gene>
    <name evidence="5" type="primary">rpl21e</name>
    <name evidence="6" type="ORF">ASJ80_11450</name>
</gene>
<dbReference type="InterPro" id="IPR001147">
    <property type="entry name" value="Ribosomal_eL21"/>
</dbReference>
<dbReference type="FunFam" id="2.30.30.70:FF:000001">
    <property type="entry name" value="60S ribosomal protein L21"/>
    <property type="match status" value="1"/>
</dbReference>
<accession>A0A2A2H6G8</accession>
<dbReference type="AlphaFoldDB" id="A0A2A2H6G8"/>
<dbReference type="GO" id="GO:0005840">
    <property type="term" value="C:ribosome"/>
    <property type="evidence" value="ECO:0007669"/>
    <property type="project" value="UniProtKB-KW"/>
</dbReference>
<sequence length="97" mass="11305">MVTRSRGFRSKTRYKLKKDLRVSRANLITKKIQTFDESDLVHIIIDPSVQKGQPHPRFHGKTGRIADKRGRAYIVEINDGNKAKKLIIRPEHLKMQE</sequence>
<keyword evidence="3 5" id="KW-0687">Ribonucleoprotein</keyword>
<dbReference type="InterPro" id="IPR022856">
    <property type="entry name" value="Ribosomal_eL21_arc"/>
</dbReference>
<evidence type="ECO:0000313" key="6">
    <source>
        <dbReference type="EMBL" id="PAV04916.1"/>
    </source>
</evidence>
<dbReference type="InterPro" id="IPR036948">
    <property type="entry name" value="Ribosomal_eL21_sf"/>
</dbReference>
<evidence type="ECO:0000256" key="2">
    <source>
        <dbReference type="ARBA" id="ARBA00022980"/>
    </source>
</evidence>
<dbReference type="SUPFAM" id="SSF50104">
    <property type="entry name" value="Translation proteins SH3-like domain"/>
    <property type="match status" value="1"/>
</dbReference>
<dbReference type="HAMAP" id="MF_00369">
    <property type="entry name" value="Ribosomal_eL21"/>
    <property type="match status" value="1"/>
</dbReference>